<feature type="non-terminal residue" evidence="2">
    <location>
        <position position="86"/>
    </location>
</feature>
<reference evidence="2" key="1">
    <citation type="submission" date="2021-06" db="EMBL/GenBank/DDBJ databases">
        <authorList>
            <person name="Hodson N. C."/>
            <person name="Mongue J. A."/>
            <person name="Jaron S. K."/>
        </authorList>
    </citation>
    <scope>NUCLEOTIDE SEQUENCE</scope>
</reference>
<dbReference type="EMBL" id="CAJVCH010061183">
    <property type="protein sequence ID" value="CAG7719413.1"/>
    <property type="molecule type" value="Genomic_DNA"/>
</dbReference>
<keyword evidence="3" id="KW-1185">Reference proteome</keyword>
<proteinExistence type="predicted"/>
<evidence type="ECO:0000256" key="1">
    <source>
        <dbReference type="SAM" id="Coils"/>
    </source>
</evidence>
<sequence length="86" mass="9679">ESSKERSELDKEEIIDTVTALERDAEEQEKLELFPEVLGVVGGGATEIWNHTGRISYWGEYRENDTSLPEDLTELPENIAEDVEAG</sequence>
<dbReference type="AlphaFoldDB" id="A0A8J2JFU1"/>
<evidence type="ECO:0000313" key="3">
    <source>
        <dbReference type="Proteomes" id="UP000708208"/>
    </source>
</evidence>
<feature type="non-terminal residue" evidence="2">
    <location>
        <position position="1"/>
    </location>
</feature>
<comment type="caution">
    <text evidence="2">The sequence shown here is derived from an EMBL/GenBank/DDBJ whole genome shotgun (WGS) entry which is preliminary data.</text>
</comment>
<name>A0A8J2JFU1_9HEXA</name>
<keyword evidence="1" id="KW-0175">Coiled coil</keyword>
<feature type="coiled-coil region" evidence="1">
    <location>
        <begin position="4"/>
        <end position="31"/>
    </location>
</feature>
<gene>
    <name evidence="2" type="ORF">AFUS01_LOCUS8739</name>
</gene>
<protein>
    <submittedName>
        <fullName evidence="2">Uncharacterized protein</fullName>
    </submittedName>
</protein>
<dbReference type="Proteomes" id="UP000708208">
    <property type="component" value="Unassembled WGS sequence"/>
</dbReference>
<accession>A0A8J2JFU1</accession>
<evidence type="ECO:0000313" key="2">
    <source>
        <dbReference type="EMBL" id="CAG7719413.1"/>
    </source>
</evidence>
<organism evidence="2 3">
    <name type="scientific">Allacma fusca</name>
    <dbReference type="NCBI Taxonomy" id="39272"/>
    <lineage>
        <taxon>Eukaryota</taxon>
        <taxon>Metazoa</taxon>
        <taxon>Ecdysozoa</taxon>
        <taxon>Arthropoda</taxon>
        <taxon>Hexapoda</taxon>
        <taxon>Collembola</taxon>
        <taxon>Symphypleona</taxon>
        <taxon>Sminthuridae</taxon>
        <taxon>Allacma</taxon>
    </lineage>
</organism>